<dbReference type="AlphaFoldDB" id="A0A2A6E8U7"/>
<dbReference type="EMBL" id="NSLJ01000011">
    <property type="protein sequence ID" value="PDP44014.1"/>
    <property type="molecule type" value="Genomic_DNA"/>
</dbReference>
<accession>A0A2A6E8U7</accession>
<sequence>MLISLSFMVQTVTIQSKPHEATPRPLFFRNHFLFFRDAGKLETNASFSPHLCIADKRQPGLIPIVFEE</sequence>
<protein>
    <submittedName>
        <fullName evidence="1">Uncharacterized protein</fullName>
    </submittedName>
</protein>
<proteinExistence type="predicted"/>
<organism evidence="1 2">
    <name type="scientific">Tannerella forsythia</name>
    <name type="common">Bacteroides forsythus</name>
    <dbReference type="NCBI Taxonomy" id="28112"/>
    <lineage>
        <taxon>Bacteria</taxon>
        <taxon>Pseudomonadati</taxon>
        <taxon>Bacteroidota</taxon>
        <taxon>Bacteroidia</taxon>
        <taxon>Bacteroidales</taxon>
        <taxon>Tannerellaceae</taxon>
        <taxon>Tannerella</taxon>
    </lineage>
</organism>
<name>A0A2A6E8U7_TANFO</name>
<gene>
    <name evidence="1" type="ORF">CLI86_05720</name>
</gene>
<dbReference type="Proteomes" id="UP000219259">
    <property type="component" value="Unassembled WGS sequence"/>
</dbReference>
<evidence type="ECO:0000313" key="2">
    <source>
        <dbReference type="Proteomes" id="UP000219259"/>
    </source>
</evidence>
<evidence type="ECO:0000313" key="1">
    <source>
        <dbReference type="EMBL" id="PDP44014.1"/>
    </source>
</evidence>
<reference evidence="1 2" key="1">
    <citation type="submission" date="2017-09" db="EMBL/GenBank/DDBJ databases">
        <title>Phase variable restriction modification systems are present in the genome sequences of periodontal pathogens Prevotella intermedia, Tannerella forsythia and Porphyromonas gingivalis.</title>
        <authorList>
            <person name="Haigh R.D."/>
            <person name="Crawford L."/>
            <person name="Ralph J."/>
            <person name="Wanford J."/>
            <person name="Vartoukian S.R."/>
            <person name="Hijazib K."/>
            <person name="Wade W."/>
            <person name="Oggioni M.R."/>
        </authorList>
    </citation>
    <scope>NUCLEOTIDE SEQUENCE [LARGE SCALE GENOMIC DNA]</scope>
    <source>
        <strain evidence="1 2">WW11663</strain>
    </source>
</reference>
<comment type="caution">
    <text evidence="1">The sequence shown here is derived from an EMBL/GenBank/DDBJ whole genome shotgun (WGS) entry which is preliminary data.</text>
</comment>